<name>A0A085WRV6_9BACT</name>
<dbReference type="SMART" id="SM00635">
    <property type="entry name" value="BID_2"/>
    <property type="match status" value="3"/>
</dbReference>
<feature type="domain" description="BIG2" evidence="1">
    <location>
        <begin position="22"/>
        <end position="103"/>
    </location>
</feature>
<evidence type="ECO:0000313" key="2">
    <source>
        <dbReference type="EMBL" id="KFE70419.1"/>
    </source>
</evidence>
<dbReference type="Pfam" id="PF02368">
    <property type="entry name" value="Big_2"/>
    <property type="match status" value="2"/>
</dbReference>
<dbReference type="PATRIC" id="fig|394096.3.peg.1940"/>
<feature type="domain" description="BIG2" evidence="1">
    <location>
        <begin position="106"/>
        <end position="186"/>
    </location>
</feature>
<dbReference type="Gene3D" id="2.60.40.1080">
    <property type="match status" value="3"/>
</dbReference>
<proteinExistence type="predicted"/>
<feature type="domain" description="BIG2" evidence="1">
    <location>
        <begin position="191"/>
        <end position="271"/>
    </location>
</feature>
<accession>A0A085WRV6</accession>
<dbReference type="Proteomes" id="UP000028725">
    <property type="component" value="Unassembled WGS sequence"/>
</dbReference>
<reference evidence="2 3" key="1">
    <citation type="submission" date="2014-04" db="EMBL/GenBank/DDBJ databases">
        <title>Genome assembly of Hyalangium minutum DSM 14724.</title>
        <authorList>
            <person name="Sharma G."/>
            <person name="Subramanian S."/>
        </authorList>
    </citation>
    <scope>NUCLEOTIDE SEQUENCE [LARGE SCALE GENOMIC DNA]</scope>
    <source>
        <strain evidence="2 3">DSM 14724</strain>
    </source>
</reference>
<gene>
    <name evidence="2" type="ORF">DB31_5461</name>
</gene>
<dbReference type="SUPFAM" id="SSF49373">
    <property type="entry name" value="Invasin/intimin cell-adhesion fragments"/>
    <property type="match status" value="3"/>
</dbReference>
<keyword evidence="3" id="KW-1185">Reference proteome</keyword>
<evidence type="ECO:0000259" key="1">
    <source>
        <dbReference type="SMART" id="SM00635"/>
    </source>
</evidence>
<dbReference type="OrthoDB" id="5507798at2"/>
<dbReference type="PROSITE" id="PS51257">
    <property type="entry name" value="PROKAR_LIPOPROTEIN"/>
    <property type="match status" value="1"/>
</dbReference>
<evidence type="ECO:0000313" key="3">
    <source>
        <dbReference type="Proteomes" id="UP000028725"/>
    </source>
</evidence>
<dbReference type="EMBL" id="JMCB01000003">
    <property type="protein sequence ID" value="KFE70419.1"/>
    <property type="molecule type" value="Genomic_DNA"/>
</dbReference>
<dbReference type="InterPro" id="IPR008964">
    <property type="entry name" value="Invasin/intimin_cell_adhesion"/>
</dbReference>
<comment type="caution">
    <text evidence="2">The sequence shown here is derived from an EMBL/GenBank/DDBJ whole genome shotgun (WGS) entry which is preliminary data.</text>
</comment>
<dbReference type="STRING" id="394096.DB31_5461"/>
<sequence length="275" mass="27656">MKRLLNPAIAVALLTLVSACKKVERIEVEPKQLSFTEANKKEMLKASAVTADGKPVDGVKFEFSSSDPKVATVDANGTVVAVKSGSASVEVKGGEKNAKVPVEVSIPGAIVLKGGPIALTGIGTTATIDAQVQDDAGRPVQGSAVEFSSADAKIAEVSGNTVTAKGAGTTQITATSGALRQQVEVTVKLPEVASVAFEGAPAALKVGETADLKVSAKAADGAAIAGVTPTFTSSNEKLATVDATGKVTAVKVGAVTITAKSGDKTAETKITIKKK</sequence>
<dbReference type="AlphaFoldDB" id="A0A085WRV6"/>
<dbReference type="RefSeq" id="WP_044185489.1">
    <property type="nucleotide sequence ID" value="NZ_JMCB01000003.1"/>
</dbReference>
<protein>
    <submittedName>
        <fullName evidence="2">Fibronectin type III domain protein</fullName>
    </submittedName>
</protein>
<dbReference type="InterPro" id="IPR003343">
    <property type="entry name" value="Big_2"/>
</dbReference>
<organism evidence="2 3">
    <name type="scientific">Hyalangium minutum</name>
    <dbReference type="NCBI Taxonomy" id="394096"/>
    <lineage>
        <taxon>Bacteria</taxon>
        <taxon>Pseudomonadati</taxon>
        <taxon>Myxococcota</taxon>
        <taxon>Myxococcia</taxon>
        <taxon>Myxococcales</taxon>
        <taxon>Cystobacterineae</taxon>
        <taxon>Archangiaceae</taxon>
        <taxon>Hyalangium</taxon>
    </lineage>
</organism>